<dbReference type="Proteomes" id="UP000054903">
    <property type="component" value="Unassembled WGS sequence"/>
</dbReference>
<dbReference type="AlphaFoldDB" id="A0A158CYB0"/>
<dbReference type="Gene3D" id="3.40.50.1820">
    <property type="entry name" value="alpha/beta hydrolase"/>
    <property type="match status" value="1"/>
</dbReference>
<dbReference type="InterPro" id="IPR002018">
    <property type="entry name" value="CarbesteraseB"/>
</dbReference>
<dbReference type="EC" id="3.1.1.-" evidence="3"/>
<evidence type="ECO:0000313" key="5">
    <source>
        <dbReference type="EMBL" id="SAK87259.1"/>
    </source>
</evidence>
<organism evidence="5 6">
    <name type="scientific">Caballeronia fortuita</name>
    <dbReference type="NCBI Taxonomy" id="1777138"/>
    <lineage>
        <taxon>Bacteria</taxon>
        <taxon>Pseudomonadati</taxon>
        <taxon>Pseudomonadota</taxon>
        <taxon>Betaproteobacteria</taxon>
        <taxon>Burkholderiales</taxon>
        <taxon>Burkholderiaceae</taxon>
        <taxon>Caballeronia</taxon>
    </lineage>
</organism>
<protein>
    <recommendedName>
        <fullName evidence="3">Carboxylic ester hydrolase</fullName>
        <ecNumber evidence="3">3.1.1.-</ecNumber>
    </recommendedName>
</protein>
<dbReference type="ESTHER" id="9burk-a0a158cyb0">
    <property type="family name" value="Carb_B_Bacteria"/>
</dbReference>
<dbReference type="InterPro" id="IPR019826">
    <property type="entry name" value="Carboxylesterase_B_AS"/>
</dbReference>
<gene>
    <name evidence="5" type="ORF">AWB77_04698</name>
</gene>
<comment type="similarity">
    <text evidence="1 3">Belongs to the type-B carboxylesterase/lipase family.</text>
</comment>
<evidence type="ECO:0000256" key="2">
    <source>
        <dbReference type="ARBA" id="ARBA00022801"/>
    </source>
</evidence>
<keyword evidence="6" id="KW-1185">Reference proteome</keyword>
<name>A0A158CYB0_9BURK</name>
<proteinExistence type="inferred from homology"/>
<dbReference type="PROSITE" id="PS00122">
    <property type="entry name" value="CARBOXYLESTERASE_B_1"/>
    <property type="match status" value="1"/>
</dbReference>
<sequence>MDSVFRSHRFTSMSVLCGVTALFLAACSGGEEASSDPTSAAVESGKLRGAVSDNVLSFKGIPYAAPPVGDLRWRAPQTAASWSGVRDASAYGHDCMQLPFASDAAPIRTTPSEDCLVLNVWRPAADAGTSGTQKLPVLVWIHGGGYTNGGSSPAVYDGSQFAKHGLVFVSLNYRLGRFGFFGHPALTASQSAEPLGNYGYMDQIAALQWVQRNIAAFGGDPKNVTVFGESAGGESVHSLITSPLAKGLFSKAIIDSGSGRVNQTYGRYLTATGPGNVASGEQLGTAFAQSMGISGNDTTALTQLRALTADQVVNGLNLGTASSASATWSSGPMIDGKLVTDEPGRLYASGQFNSVSLLVGTNDADLAIPVPAKTKDDAYAIFGSRNLAAARSVFDPNGTATVPDVVSEIARVELMHEPARFVARSVIAHGSASYVYRFSYVAQSLKGKVSGAVHAAEIPYVFDTLTAAYGSQVTDQDERVAQLANAYWADFAKAGNPNAAGRPVWQANDASSNALLDFMPSGAAVTETPDPLKGQLDLVEPVNDAALGS</sequence>
<dbReference type="InterPro" id="IPR029058">
    <property type="entry name" value="AB_hydrolase_fold"/>
</dbReference>
<dbReference type="PANTHER" id="PTHR11559">
    <property type="entry name" value="CARBOXYLESTERASE"/>
    <property type="match status" value="1"/>
</dbReference>
<feature type="domain" description="Carboxylesterase type B" evidence="4">
    <location>
        <begin position="39"/>
        <end position="519"/>
    </location>
</feature>
<dbReference type="Pfam" id="PF00135">
    <property type="entry name" value="COesterase"/>
    <property type="match status" value="1"/>
</dbReference>
<reference evidence="5" key="1">
    <citation type="submission" date="2016-01" db="EMBL/GenBank/DDBJ databases">
        <authorList>
            <person name="Peeters C."/>
        </authorList>
    </citation>
    <scope>NUCLEOTIDE SEQUENCE</scope>
    <source>
        <strain evidence="5">LMG 29320</strain>
    </source>
</reference>
<comment type="caution">
    <text evidence="5">The sequence shown here is derived from an EMBL/GenBank/DDBJ whole genome shotgun (WGS) entry which is preliminary data.</text>
</comment>
<dbReference type="EMBL" id="FCNX02000012">
    <property type="protein sequence ID" value="SAK87259.1"/>
    <property type="molecule type" value="Genomic_DNA"/>
</dbReference>
<keyword evidence="2 3" id="KW-0378">Hydrolase</keyword>
<dbReference type="RefSeq" id="WP_341844994.1">
    <property type="nucleotide sequence ID" value="NZ_FCNX02000012.1"/>
</dbReference>
<evidence type="ECO:0000259" key="4">
    <source>
        <dbReference type="Pfam" id="PF00135"/>
    </source>
</evidence>
<dbReference type="PROSITE" id="PS51257">
    <property type="entry name" value="PROKAR_LIPOPROTEIN"/>
    <property type="match status" value="1"/>
</dbReference>
<accession>A0A158CYB0</accession>
<evidence type="ECO:0000256" key="3">
    <source>
        <dbReference type="RuleBase" id="RU361235"/>
    </source>
</evidence>
<evidence type="ECO:0000313" key="6">
    <source>
        <dbReference type="Proteomes" id="UP000054903"/>
    </source>
</evidence>
<dbReference type="SUPFAM" id="SSF53474">
    <property type="entry name" value="alpha/beta-Hydrolases"/>
    <property type="match status" value="1"/>
</dbReference>
<dbReference type="GO" id="GO:0016787">
    <property type="term" value="F:hydrolase activity"/>
    <property type="evidence" value="ECO:0007669"/>
    <property type="project" value="UniProtKB-KW"/>
</dbReference>
<dbReference type="STRING" id="1777138.AWB77_04698"/>
<evidence type="ECO:0000256" key="1">
    <source>
        <dbReference type="ARBA" id="ARBA00005964"/>
    </source>
</evidence>
<dbReference type="InterPro" id="IPR050309">
    <property type="entry name" value="Type-B_Carboxylest/Lipase"/>
</dbReference>